<dbReference type="InterPro" id="IPR016169">
    <property type="entry name" value="FAD-bd_PCMH_sub2"/>
</dbReference>
<dbReference type="InterPro" id="IPR016166">
    <property type="entry name" value="FAD-bd_PCMH"/>
</dbReference>
<dbReference type="SUPFAM" id="SSF56176">
    <property type="entry name" value="FAD-binding/transporter-associated domain-like"/>
    <property type="match status" value="1"/>
</dbReference>
<dbReference type="PANTHER" id="PTHR11748">
    <property type="entry name" value="D-LACTATE DEHYDROGENASE"/>
    <property type="match status" value="1"/>
</dbReference>
<dbReference type="STRING" id="1802165.A3F94_01950"/>
<dbReference type="AlphaFoldDB" id="A0A1G2HIH7"/>
<organism evidence="11 12">
    <name type="scientific">Candidatus Spechtbacteria bacterium RIFCSPLOWO2_12_FULL_38_22</name>
    <dbReference type="NCBI Taxonomy" id="1802165"/>
    <lineage>
        <taxon>Bacteria</taxon>
        <taxon>Candidatus Spechtiibacteriota</taxon>
    </lineage>
</organism>
<dbReference type="EC" id="1.1.2.4" evidence="7"/>
<dbReference type="InterPro" id="IPR004113">
    <property type="entry name" value="FAD-bd_oxidored_4_C"/>
</dbReference>
<evidence type="ECO:0000256" key="2">
    <source>
        <dbReference type="ARBA" id="ARBA00008000"/>
    </source>
</evidence>
<keyword evidence="5" id="KW-0809">Transit peptide</keyword>
<dbReference type="InterPro" id="IPR006094">
    <property type="entry name" value="Oxid_FAD_bind_N"/>
</dbReference>
<evidence type="ECO:0000313" key="11">
    <source>
        <dbReference type="EMBL" id="OGZ61688.1"/>
    </source>
</evidence>
<sequence length="601" mass="67331">MRDIVKCFLKIMVFANELKKLVKGEVFTDEETLNKYSTDTSLFKVMPHAVIFPKDAQDIKNIVEFINSKTIPGGSTPRNLSVTARSGGTDMSGGPLNEGIILDCTKYMNTFAVRDMEATVQPGVFYRDFEVETQKAGVLLPSYPASKSIAALGGMIANNSGGEKTLRYGQTKKYVKELKVVLSDGNEYIFSKLNKEELEKKKHQQDFEGEIYRKMYDLLENNYDIIQRARPQVSKNSAGYFLWDVYNRENFDLTQLFSGSQGTLGIITEAKLSLVKEKKYTRLGILYLRKLDSLPQIVDRVLPLEPESLETFDDSTLALALRFFPAIAKKAKGLPERSSQSGLPAEASAQSGLPAEASAQSGLPAEASAQAGGNLFKFALQFLPDAWAQLKLMAIADIVVLVEFAQDTEKEAEDKINELERVLKDMHGVTMHLLHEEGKAEKYWTIRRESFALLRKSVGGKRTAPFVDDLIVKPEKLPRVLPQVYKILKKYGIKATLAGHAGSGNFHIIPLMDLTKKSEREKIPKVSDEIYDLVIKEGGSITAEHNDGLMRSPYLEKMYGKEVYNLFKRTKEIFDPNNIFNPGKKVGASMEYAMEHINSNK</sequence>
<evidence type="ECO:0000256" key="1">
    <source>
        <dbReference type="ARBA" id="ARBA00001974"/>
    </source>
</evidence>
<dbReference type="GO" id="GO:1903457">
    <property type="term" value="P:lactate catabolic process"/>
    <property type="evidence" value="ECO:0007669"/>
    <property type="project" value="TreeGrafter"/>
</dbReference>
<feature type="region of interest" description="Disordered" evidence="9">
    <location>
        <begin position="335"/>
        <end position="361"/>
    </location>
</feature>
<dbReference type="PANTHER" id="PTHR11748:SF111">
    <property type="entry name" value="D-LACTATE DEHYDROGENASE, MITOCHONDRIAL-RELATED"/>
    <property type="match status" value="1"/>
</dbReference>
<evidence type="ECO:0000256" key="4">
    <source>
        <dbReference type="ARBA" id="ARBA00022827"/>
    </source>
</evidence>
<evidence type="ECO:0000256" key="5">
    <source>
        <dbReference type="ARBA" id="ARBA00022946"/>
    </source>
</evidence>
<keyword evidence="6" id="KW-0560">Oxidoreductase</keyword>
<gene>
    <name evidence="11" type="ORF">A3F94_01950</name>
</gene>
<evidence type="ECO:0000256" key="9">
    <source>
        <dbReference type="SAM" id="MobiDB-lite"/>
    </source>
</evidence>
<evidence type="ECO:0000256" key="8">
    <source>
        <dbReference type="SAM" id="Coils"/>
    </source>
</evidence>
<comment type="cofactor">
    <cofactor evidence="1">
        <name>FAD</name>
        <dbReference type="ChEBI" id="CHEBI:57692"/>
    </cofactor>
</comment>
<dbReference type="InterPro" id="IPR016164">
    <property type="entry name" value="FAD-linked_Oxase-like_C"/>
</dbReference>
<dbReference type="Pfam" id="PF01565">
    <property type="entry name" value="FAD_binding_4"/>
    <property type="match status" value="1"/>
</dbReference>
<reference evidence="11 12" key="1">
    <citation type="journal article" date="2016" name="Nat. Commun.">
        <title>Thousands of microbial genomes shed light on interconnected biogeochemical processes in an aquifer system.</title>
        <authorList>
            <person name="Anantharaman K."/>
            <person name="Brown C.T."/>
            <person name="Hug L.A."/>
            <person name="Sharon I."/>
            <person name="Castelle C.J."/>
            <person name="Probst A.J."/>
            <person name="Thomas B.C."/>
            <person name="Singh A."/>
            <person name="Wilkins M.J."/>
            <person name="Karaoz U."/>
            <person name="Brodie E.L."/>
            <person name="Williams K.H."/>
            <person name="Hubbard S.S."/>
            <person name="Banfield J.F."/>
        </authorList>
    </citation>
    <scope>NUCLEOTIDE SEQUENCE [LARGE SCALE GENOMIC DNA]</scope>
</reference>
<evidence type="ECO:0000256" key="7">
    <source>
        <dbReference type="ARBA" id="ARBA00038897"/>
    </source>
</evidence>
<keyword evidence="3" id="KW-0285">Flavoprotein</keyword>
<dbReference type="EMBL" id="MHOK01000019">
    <property type="protein sequence ID" value="OGZ61688.1"/>
    <property type="molecule type" value="Genomic_DNA"/>
</dbReference>
<comment type="caution">
    <text evidence="11">The sequence shown here is derived from an EMBL/GenBank/DDBJ whole genome shotgun (WGS) entry which is preliminary data.</text>
</comment>
<dbReference type="Gene3D" id="3.30.465.10">
    <property type="match status" value="2"/>
</dbReference>
<proteinExistence type="inferred from homology"/>
<dbReference type="InterPro" id="IPR036318">
    <property type="entry name" value="FAD-bd_PCMH-like_sf"/>
</dbReference>
<dbReference type="GO" id="GO:0004458">
    <property type="term" value="F:D-lactate dehydrogenase (cytochrome) activity"/>
    <property type="evidence" value="ECO:0007669"/>
    <property type="project" value="UniProtKB-EC"/>
</dbReference>
<dbReference type="GO" id="GO:0008720">
    <property type="term" value="F:D-lactate dehydrogenase (NAD+) activity"/>
    <property type="evidence" value="ECO:0007669"/>
    <property type="project" value="TreeGrafter"/>
</dbReference>
<dbReference type="Proteomes" id="UP000176770">
    <property type="component" value="Unassembled WGS sequence"/>
</dbReference>
<keyword evidence="8" id="KW-0175">Coiled coil</keyword>
<dbReference type="Pfam" id="PF02913">
    <property type="entry name" value="FAD-oxidase_C"/>
    <property type="match status" value="1"/>
</dbReference>
<evidence type="ECO:0000256" key="6">
    <source>
        <dbReference type="ARBA" id="ARBA00023002"/>
    </source>
</evidence>
<keyword evidence="4" id="KW-0274">FAD</keyword>
<name>A0A1G2HIH7_9BACT</name>
<comment type="similarity">
    <text evidence="2">Belongs to the FAD-binding oxidoreductase/transferase type 4 family.</text>
</comment>
<dbReference type="SUPFAM" id="SSF55103">
    <property type="entry name" value="FAD-linked oxidases, C-terminal domain"/>
    <property type="match status" value="1"/>
</dbReference>
<evidence type="ECO:0000313" key="12">
    <source>
        <dbReference type="Proteomes" id="UP000176770"/>
    </source>
</evidence>
<protein>
    <recommendedName>
        <fullName evidence="7">D-lactate dehydrogenase (cytochrome)</fullName>
        <ecNumber evidence="7">1.1.2.4</ecNumber>
    </recommendedName>
</protein>
<feature type="coiled-coil region" evidence="8">
    <location>
        <begin position="402"/>
        <end position="429"/>
    </location>
</feature>
<dbReference type="Gene3D" id="1.10.45.10">
    <property type="entry name" value="Vanillyl-alcohol Oxidase, Chain A, domain 4"/>
    <property type="match status" value="1"/>
</dbReference>
<evidence type="ECO:0000259" key="10">
    <source>
        <dbReference type="PROSITE" id="PS51387"/>
    </source>
</evidence>
<accession>A0A1G2HIH7</accession>
<dbReference type="GO" id="GO:0071949">
    <property type="term" value="F:FAD binding"/>
    <property type="evidence" value="ECO:0007669"/>
    <property type="project" value="InterPro"/>
</dbReference>
<dbReference type="Gene3D" id="3.30.70.2740">
    <property type="match status" value="1"/>
</dbReference>
<dbReference type="InterPro" id="IPR016171">
    <property type="entry name" value="Vanillyl_alc_oxidase_C-sub2"/>
</dbReference>
<dbReference type="PROSITE" id="PS51387">
    <property type="entry name" value="FAD_PCMH"/>
    <property type="match status" value="1"/>
</dbReference>
<evidence type="ECO:0000256" key="3">
    <source>
        <dbReference type="ARBA" id="ARBA00022630"/>
    </source>
</evidence>
<feature type="domain" description="FAD-binding PCMH-type" evidence="10">
    <location>
        <begin position="43"/>
        <end position="277"/>
    </location>
</feature>